<evidence type="ECO:0000313" key="2">
    <source>
        <dbReference type="Proteomes" id="UP000006263"/>
    </source>
</evidence>
<accession>K6YG22</accession>
<comment type="caution">
    <text evidence="1">The sequence shown here is derived from an EMBL/GenBank/DDBJ whole genome shotgun (WGS) entry which is preliminary data.</text>
</comment>
<reference evidence="1 2" key="1">
    <citation type="journal article" date="2017" name="Antonie Van Leeuwenhoek">
        <title>Rhizobium rhizosphaerae sp. nov., a novel species isolated from rice rhizosphere.</title>
        <authorList>
            <person name="Zhao J.J."/>
            <person name="Zhang J."/>
            <person name="Zhang R.J."/>
            <person name="Zhang C.W."/>
            <person name="Yin H.Q."/>
            <person name="Zhang X.X."/>
        </authorList>
    </citation>
    <scope>NUCLEOTIDE SEQUENCE [LARGE SCALE GENOMIC DNA]</scope>
    <source>
        <strain evidence="1 2">KMM 241</strain>
    </source>
</reference>
<proteinExistence type="predicted"/>
<dbReference type="Proteomes" id="UP000006263">
    <property type="component" value="Unassembled WGS sequence"/>
</dbReference>
<dbReference type="EMBL" id="BAEP01000007">
    <property type="protein sequence ID" value="GAC22911.1"/>
    <property type="molecule type" value="Genomic_DNA"/>
</dbReference>
<gene>
    <name evidence="1" type="ORF">GMES_0605</name>
</gene>
<sequence>MKINKQSDANHLDCYMSAALAQIVSALYMCGCKAHFKDDSRVEKNRQSTQ</sequence>
<organism evidence="1 2">
    <name type="scientific">Paraglaciecola mesophila KMM 241</name>
    <dbReference type="NCBI Taxonomy" id="1128912"/>
    <lineage>
        <taxon>Bacteria</taxon>
        <taxon>Pseudomonadati</taxon>
        <taxon>Pseudomonadota</taxon>
        <taxon>Gammaproteobacteria</taxon>
        <taxon>Alteromonadales</taxon>
        <taxon>Alteromonadaceae</taxon>
        <taxon>Paraglaciecola</taxon>
    </lineage>
</organism>
<name>K6YG22_9ALTE</name>
<protein>
    <submittedName>
        <fullName evidence="1">Uncharacterized protein</fullName>
    </submittedName>
</protein>
<dbReference type="AlphaFoldDB" id="K6YG22"/>
<evidence type="ECO:0000313" key="1">
    <source>
        <dbReference type="EMBL" id="GAC22911.1"/>
    </source>
</evidence>